<dbReference type="GO" id="GO:0016874">
    <property type="term" value="F:ligase activity"/>
    <property type="evidence" value="ECO:0007669"/>
    <property type="project" value="UniProtKB-KW"/>
</dbReference>
<evidence type="ECO:0000256" key="5">
    <source>
        <dbReference type="ARBA" id="ARBA00032875"/>
    </source>
</evidence>
<dbReference type="Pfam" id="PF23562">
    <property type="entry name" value="AMP-binding_C_3"/>
    <property type="match status" value="1"/>
</dbReference>
<dbReference type="RefSeq" id="WP_344197202.1">
    <property type="nucleotide sequence ID" value="NZ_BAAAME010000002.1"/>
</dbReference>
<protein>
    <recommendedName>
        <fullName evidence="5">Acyl-CoA synthetase</fullName>
    </recommendedName>
</protein>
<accession>A0ABN2JGQ0</accession>
<gene>
    <name evidence="7" type="ORF">GCM10009710_04050</name>
</gene>
<dbReference type="InterPro" id="IPR042099">
    <property type="entry name" value="ANL_N_sf"/>
</dbReference>
<dbReference type="CDD" id="cd05907">
    <property type="entry name" value="VL_LC_FACS_like"/>
    <property type="match status" value="1"/>
</dbReference>
<dbReference type="PROSITE" id="PS00455">
    <property type="entry name" value="AMP_BINDING"/>
    <property type="match status" value="1"/>
</dbReference>
<sequence length="613" mass="66760">MSPLVLTPQQQKLIDDRAPSIGRLFLNRVAETPNREAFRYPDANERWHSLSWGEVGERVNKLAAGLVSLGLELEARAAVASGTRVEWILADLAINAAGGATTTVYPSTVSDDVAYILSDSGSVIVFAEDDEQIAKLREKRSELPDITKVITFDGQSDGDWIITLADLEKVGEAYLGDHPTVVEDRVSAIKPEDLATLIYTSGTTGRSKGVRLSHSGWVFEGAAIHANGILSIDDLEYRWLPMAHSFGKVLQMTQLEIGFAAAIDGRVTKIVDNLAVVKPTFMGAAPRIFEKAYGRVVGMMEEEGGVKLKLFRWAEKVGLEHSRRTRAGQSIPAGLKIQHGIADKLVFSKVRDRFGGRVRFFISGSAALSADVAEWFHSAGVIILEGYGLTETSAGSTVNHPDHLKLGSVGIPFPGVEIKIAADGEVLIKGPHIMHGYHNLDTATKETLDADGWLATGDIGELDSDGFLKITDRKKDLFKTSGGKYVAPSHVEGVFKGVCPLASQMIVHGNDRNFCSALITLDPDAIAAWAESHGKSGQSYTEVVKSPEIHALISGYVDELNSKLNRWETIKKWEILENDLSIETGELTPSLKVKRKVVEEKYRDILDGFYAGA</sequence>
<keyword evidence="8" id="KW-1185">Reference proteome</keyword>
<dbReference type="PANTHER" id="PTHR43272:SF32">
    <property type="entry name" value="AMP-DEPENDENT SYNTHETASE_LIGASE DOMAIN-CONTAINING PROTEIN"/>
    <property type="match status" value="1"/>
</dbReference>
<dbReference type="EMBL" id="BAAAME010000002">
    <property type="protein sequence ID" value="GAA1726562.1"/>
    <property type="molecule type" value="Genomic_DNA"/>
</dbReference>
<dbReference type="InterPro" id="IPR020845">
    <property type="entry name" value="AMP-binding_CS"/>
</dbReference>
<evidence type="ECO:0000256" key="1">
    <source>
        <dbReference type="ARBA" id="ARBA00006432"/>
    </source>
</evidence>
<evidence type="ECO:0000256" key="4">
    <source>
        <dbReference type="ARBA" id="ARBA00023098"/>
    </source>
</evidence>
<keyword evidence="3" id="KW-0276">Fatty acid metabolism</keyword>
<dbReference type="PANTHER" id="PTHR43272">
    <property type="entry name" value="LONG-CHAIN-FATTY-ACID--COA LIGASE"/>
    <property type="match status" value="1"/>
</dbReference>
<dbReference type="Proteomes" id="UP001501057">
    <property type="component" value="Unassembled WGS sequence"/>
</dbReference>
<reference evidence="7 8" key="1">
    <citation type="journal article" date="2019" name="Int. J. Syst. Evol. Microbiol.">
        <title>The Global Catalogue of Microorganisms (GCM) 10K type strain sequencing project: providing services to taxonomists for standard genome sequencing and annotation.</title>
        <authorList>
            <consortium name="The Broad Institute Genomics Platform"/>
            <consortium name="The Broad Institute Genome Sequencing Center for Infectious Disease"/>
            <person name="Wu L."/>
            <person name="Ma J."/>
        </authorList>
    </citation>
    <scope>NUCLEOTIDE SEQUENCE [LARGE SCALE GENOMIC DNA]</scope>
    <source>
        <strain evidence="7 8">JCM 13518</strain>
    </source>
</reference>
<dbReference type="Gene3D" id="3.40.50.12780">
    <property type="entry name" value="N-terminal domain of ligase-like"/>
    <property type="match status" value="1"/>
</dbReference>
<keyword evidence="4" id="KW-0443">Lipid metabolism</keyword>
<evidence type="ECO:0000256" key="3">
    <source>
        <dbReference type="ARBA" id="ARBA00022832"/>
    </source>
</evidence>
<keyword evidence="2 7" id="KW-0436">Ligase</keyword>
<organism evidence="7 8">
    <name type="scientific">Aeromicrobium alkaliterrae</name>
    <dbReference type="NCBI Taxonomy" id="302168"/>
    <lineage>
        <taxon>Bacteria</taxon>
        <taxon>Bacillati</taxon>
        <taxon>Actinomycetota</taxon>
        <taxon>Actinomycetes</taxon>
        <taxon>Propionibacteriales</taxon>
        <taxon>Nocardioidaceae</taxon>
        <taxon>Aeromicrobium</taxon>
    </lineage>
</organism>
<evidence type="ECO:0000259" key="6">
    <source>
        <dbReference type="Pfam" id="PF00501"/>
    </source>
</evidence>
<dbReference type="SUPFAM" id="SSF56801">
    <property type="entry name" value="Acetyl-CoA synthetase-like"/>
    <property type="match status" value="1"/>
</dbReference>
<evidence type="ECO:0000313" key="8">
    <source>
        <dbReference type="Proteomes" id="UP001501057"/>
    </source>
</evidence>
<dbReference type="Pfam" id="PF00501">
    <property type="entry name" value="AMP-binding"/>
    <property type="match status" value="1"/>
</dbReference>
<dbReference type="InterPro" id="IPR000873">
    <property type="entry name" value="AMP-dep_synth/lig_dom"/>
</dbReference>
<feature type="domain" description="AMP-dependent synthetase/ligase" evidence="6">
    <location>
        <begin position="27"/>
        <end position="438"/>
    </location>
</feature>
<evidence type="ECO:0000256" key="2">
    <source>
        <dbReference type="ARBA" id="ARBA00022598"/>
    </source>
</evidence>
<comment type="caution">
    <text evidence="7">The sequence shown here is derived from an EMBL/GenBank/DDBJ whole genome shotgun (WGS) entry which is preliminary data.</text>
</comment>
<name>A0ABN2JGQ0_9ACTN</name>
<comment type="similarity">
    <text evidence="1">Belongs to the ATP-dependent AMP-binding enzyme family.</text>
</comment>
<evidence type="ECO:0000313" key="7">
    <source>
        <dbReference type="EMBL" id="GAA1726562.1"/>
    </source>
</evidence>
<proteinExistence type="inferred from homology"/>